<dbReference type="OrthoDB" id="3791931at2759"/>
<reference evidence="1" key="1">
    <citation type="journal article" date="2020" name="Stud. Mycol.">
        <title>101 Dothideomycetes genomes: a test case for predicting lifestyles and emergence of pathogens.</title>
        <authorList>
            <person name="Haridas S."/>
            <person name="Albert R."/>
            <person name="Binder M."/>
            <person name="Bloem J."/>
            <person name="Labutti K."/>
            <person name="Salamov A."/>
            <person name="Andreopoulos B."/>
            <person name="Baker S."/>
            <person name="Barry K."/>
            <person name="Bills G."/>
            <person name="Bluhm B."/>
            <person name="Cannon C."/>
            <person name="Castanera R."/>
            <person name="Culley D."/>
            <person name="Daum C."/>
            <person name="Ezra D."/>
            <person name="Gonzalez J."/>
            <person name="Henrissat B."/>
            <person name="Kuo A."/>
            <person name="Liang C."/>
            <person name="Lipzen A."/>
            <person name="Lutzoni F."/>
            <person name="Magnuson J."/>
            <person name="Mondo S."/>
            <person name="Nolan M."/>
            <person name="Ohm R."/>
            <person name="Pangilinan J."/>
            <person name="Park H.-J."/>
            <person name="Ramirez L."/>
            <person name="Alfaro M."/>
            <person name="Sun H."/>
            <person name="Tritt A."/>
            <person name="Yoshinaga Y."/>
            <person name="Zwiers L.-H."/>
            <person name="Turgeon B."/>
            <person name="Goodwin S."/>
            <person name="Spatafora J."/>
            <person name="Crous P."/>
            <person name="Grigoriev I."/>
        </authorList>
    </citation>
    <scope>NUCLEOTIDE SEQUENCE</scope>
    <source>
        <strain evidence="1">CBS 101060</strain>
    </source>
</reference>
<evidence type="ECO:0000313" key="2">
    <source>
        <dbReference type="Proteomes" id="UP000799429"/>
    </source>
</evidence>
<accession>A0A9P4SAK3</accession>
<comment type="caution">
    <text evidence="1">The sequence shown here is derived from an EMBL/GenBank/DDBJ whole genome shotgun (WGS) entry which is preliminary data.</text>
</comment>
<protein>
    <submittedName>
        <fullName evidence="1">Uncharacterized protein</fullName>
    </submittedName>
</protein>
<sequence length="345" mass="38925">MNHNNIAHEPYRGIFRDFQQAKNEAPIFQPRWKPPLSPFDDTTFPFTAESYNNCVKLLYNAMINIERVAEHPDDNAHKRWTNPRFYDNKDIEAMAHELVSLTIQLHNTGAQVPEHMDRTSPTSACRSWDFGTRLQKLAKLLEQRKRSCEEIMARQKLWKNIIDPDACAQTARSNKKTNAVKGTQLKYFRQLEREGRLPGGAPIQVLSQGPTFDDRETPRSLVSAHGTDVYQVDISHDFEHLARGHYQVPQQKIGTVNAHSVGQGYVLPPSGQNLLFSERFRGAQRPLPSDQTAVQDGTFWTTFPDVHGSMLAGSNSTMLEDGSALLAPAMGNSDFNGYPQTFKGS</sequence>
<dbReference type="Proteomes" id="UP000799429">
    <property type="component" value="Unassembled WGS sequence"/>
</dbReference>
<organism evidence="1 2">
    <name type="scientific">Patellaria atrata CBS 101060</name>
    <dbReference type="NCBI Taxonomy" id="1346257"/>
    <lineage>
        <taxon>Eukaryota</taxon>
        <taxon>Fungi</taxon>
        <taxon>Dikarya</taxon>
        <taxon>Ascomycota</taxon>
        <taxon>Pezizomycotina</taxon>
        <taxon>Dothideomycetes</taxon>
        <taxon>Dothideomycetes incertae sedis</taxon>
        <taxon>Patellariales</taxon>
        <taxon>Patellariaceae</taxon>
        <taxon>Patellaria</taxon>
    </lineage>
</organism>
<keyword evidence="2" id="KW-1185">Reference proteome</keyword>
<proteinExistence type="predicted"/>
<evidence type="ECO:0000313" key="1">
    <source>
        <dbReference type="EMBL" id="KAF2838909.1"/>
    </source>
</evidence>
<dbReference type="EMBL" id="MU006096">
    <property type="protein sequence ID" value="KAF2838909.1"/>
    <property type="molecule type" value="Genomic_DNA"/>
</dbReference>
<dbReference type="AlphaFoldDB" id="A0A9P4SAK3"/>
<name>A0A9P4SAK3_9PEZI</name>
<gene>
    <name evidence="1" type="ORF">M501DRAFT_992840</name>
</gene>